<feature type="compositionally biased region" description="Low complexity" evidence="5">
    <location>
        <begin position="505"/>
        <end position="517"/>
    </location>
</feature>
<feature type="region of interest" description="Disordered" evidence="5">
    <location>
        <begin position="491"/>
        <end position="571"/>
    </location>
</feature>
<dbReference type="RefSeq" id="WP_151078967.1">
    <property type="nucleotide sequence ID" value="NZ_CP047647.1"/>
</dbReference>
<accession>A0A7L4ZZQ4</accession>
<dbReference type="GO" id="GO:0005509">
    <property type="term" value="F:calcium ion binding"/>
    <property type="evidence" value="ECO:0007669"/>
    <property type="project" value="InterPro"/>
</dbReference>
<keyword evidence="4" id="KW-0998">Cell outer membrane</keyword>
<dbReference type="AlphaFoldDB" id="A0A7L4ZZQ4"/>
<dbReference type="PRINTS" id="PR01023">
    <property type="entry name" value="NAFLGMOTY"/>
</dbReference>
<feature type="compositionally biased region" description="Basic residues" evidence="5">
    <location>
        <begin position="518"/>
        <end position="529"/>
    </location>
</feature>
<feature type="signal peptide" evidence="6">
    <location>
        <begin position="1"/>
        <end position="24"/>
    </location>
</feature>
<organism evidence="7 8">
    <name type="scientific">Hymenobacter busanensis</name>
    <dbReference type="NCBI Taxonomy" id="2607656"/>
    <lineage>
        <taxon>Bacteria</taxon>
        <taxon>Pseudomonadati</taxon>
        <taxon>Bacteroidota</taxon>
        <taxon>Cytophagia</taxon>
        <taxon>Cytophagales</taxon>
        <taxon>Hymenobacteraceae</taxon>
        <taxon>Hymenobacter</taxon>
    </lineage>
</organism>
<comment type="caution">
    <text evidence="7">The sequence shown here is derived from an EMBL/GenBank/DDBJ whole genome shotgun (WGS) entry which is preliminary data.</text>
</comment>
<protein>
    <submittedName>
        <fullName evidence="7">OmpA family protein</fullName>
    </submittedName>
</protein>
<dbReference type="SUPFAM" id="SSF103088">
    <property type="entry name" value="OmpA-like"/>
    <property type="match status" value="1"/>
</dbReference>
<dbReference type="EMBL" id="VTWU01000004">
    <property type="protein sequence ID" value="KAA9332040.1"/>
    <property type="molecule type" value="Genomic_DNA"/>
</dbReference>
<evidence type="ECO:0000313" key="8">
    <source>
        <dbReference type="Proteomes" id="UP000326380"/>
    </source>
</evidence>
<evidence type="ECO:0000256" key="5">
    <source>
        <dbReference type="SAM" id="MobiDB-lite"/>
    </source>
</evidence>
<keyword evidence="2 6" id="KW-0732">Signal</keyword>
<dbReference type="InterPro" id="IPR003367">
    <property type="entry name" value="Thrombospondin_3-like_rpt"/>
</dbReference>
<feature type="chain" id="PRO_5043658197" evidence="6">
    <location>
        <begin position="25"/>
        <end position="571"/>
    </location>
</feature>
<dbReference type="Gene3D" id="3.30.1330.60">
    <property type="entry name" value="OmpA-like domain"/>
    <property type="match status" value="1"/>
</dbReference>
<evidence type="ECO:0000313" key="7">
    <source>
        <dbReference type="EMBL" id="KAA9332040.1"/>
    </source>
</evidence>
<reference evidence="7 8" key="1">
    <citation type="submission" date="2019-09" db="EMBL/GenBank/DDBJ databases">
        <title>Genome sequence of Hymenobacter sp. M3.</title>
        <authorList>
            <person name="Srinivasan S."/>
        </authorList>
    </citation>
    <scope>NUCLEOTIDE SEQUENCE [LARGE SCALE GENOMIC DNA]</scope>
    <source>
        <strain evidence="7 8">M3</strain>
    </source>
</reference>
<feature type="compositionally biased region" description="Pro residues" evidence="5">
    <location>
        <begin position="559"/>
        <end position="571"/>
    </location>
</feature>
<dbReference type="Proteomes" id="UP000326380">
    <property type="component" value="Unassembled WGS sequence"/>
</dbReference>
<evidence type="ECO:0000256" key="1">
    <source>
        <dbReference type="ARBA" id="ARBA00004442"/>
    </source>
</evidence>
<dbReference type="Gene3D" id="4.10.1080.10">
    <property type="entry name" value="TSP type-3 repeat"/>
    <property type="match status" value="2"/>
</dbReference>
<dbReference type="PANTHER" id="PTHR30329:SF21">
    <property type="entry name" value="LIPOPROTEIN YIAD-RELATED"/>
    <property type="match status" value="1"/>
</dbReference>
<keyword evidence="3" id="KW-0472">Membrane</keyword>
<dbReference type="Pfam" id="PF02412">
    <property type="entry name" value="TSP_3"/>
    <property type="match status" value="2"/>
</dbReference>
<dbReference type="PRINTS" id="PR01021">
    <property type="entry name" value="OMPADOMAIN"/>
</dbReference>
<dbReference type="InterPro" id="IPR050330">
    <property type="entry name" value="Bact_OuterMem_StrucFunc"/>
</dbReference>
<dbReference type="InterPro" id="IPR036737">
    <property type="entry name" value="OmpA-like_sf"/>
</dbReference>
<dbReference type="InterPro" id="IPR006665">
    <property type="entry name" value="OmpA-like"/>
</dbReference>
<proteinExistence type="predicted"/>
<comment type="subcellular location">
    <subcellularLocation>
        <location evidence="1">Cell outer membrane</location>
    </subcellularLocation>
</comment>
<evidence type="ECO:0000256" key="2">
    <source>
        <dbReference type="ARBA" id="ARBA00022729"/>
    </source>
</evidence>
<dbReference type="PROSITE" id="PS51123">
    <property type="entry name" value="OMPA_2"/>
    <property type="match status" value="1"/>
</dbReference>
<sequence>MKHFLLNSRLLLAGLAALPAVAHAQTADRPTSIGLHASALQYRGTFGNSYWDFDRNNYTAGFGINQYLSRGLDLNGQIFYGDLKGTRGPNATFSTTLVNVNVGFKLKLNNGWALKENAFFQPYLLAAPGWTYASRSGFTDGKPDDQIENHLDLFAGAGINFRLGGVVGLFVQTGQHLPLNANFDGTTVRDADRLDDRFLQHTVGLTFSLGQGPDQDLDEVPDRRDRCPNTPPGTPVNENGCPLDDDRDGVPNYQDQCPTEAGVAELQGCPDGDGDGVTDTDDRCPDTPGKAEYQGCPDSDRDGVGDVQDQCPDTPMGTPVDSVGCPAVTSPATTSAATDRDGDGVADADDRCPTSAGPATNRGCPEVKAEARQQLQEATQFIAFELNKAALLPASYATLDGIAQLLTEYPDYTLSIAGHTDSKGSAAFNLRLARERAAAAASYLRGKGVPETRVVLRGYGPTHPIADNATDAGRARNRRVEFDLFLTGDPNPAEVKYGPEPPVPAVKAPAKAAPVKKAAGKKATARKAPAKATPKAASKKAVRKPAAAAKPAVAKPAPRKPAPAKPAPKRR</sequence>
<feature type="region of interest" description="Disordered" evidence="5">
    <location>
        <begin position="209"/>
        <end position="305"/>
    </location>
</feature>
<feature type="compositionally biased region" description="Basic and acidic residues" evidence="5">
    <location>
        <begin position="338"/>
        <end position="352"/>
    </location>
</feature>
<feature type="compositionally biased region" description="Low complexity" evidence="5">
    <location>
        <begin position="326"/>
        <end position="337"/>
    </location>
</feature>
<name>A0A7L4ZZQ4_9BACT</name>
<dbReference type="GO" id="GO:0007155">
    <property type="term" value="P:cell adhesion"/>
    <property type="evidence" value="ECO:0007669"/>
    <property type="project" value="InterPro"/>
</dbReference>
<evidence type="ECO:0000256" key="4">
    <source>
        <dbReference type="ARBA" id="ARBA00023237"/>
    </source>
</evidence>
<evidence type="ECO:0000256" key="3">
    <source>
        <dbReference type="ARBA" id="ARBA00023136"/>
    </source>
</evidence>
<gene>
    <name evidence="7" type="ORF">F0P96_11145</name>
</gene>
<dbReference type="InterPro" id="IPR006664">
    <property type="entry name" value="OMP_bac"/>
</dbReference>
<dbReference type="Pfam" id="PF00691">
    <property type="entry name" value="OmpA"/>
    <property type="match status" value="1"/>
</dbReference>
<dbReference type="InterPro" id="IPR028974">
    <property type="entry name" value="TSP_type-3_rpt"/>
</dbReference>
<dbReference type="SUPFAM" id="SSF103647">
    <property type="entry name" value="TSP type-3 repeat"/>
    <property type="match status" value="2"/>
</dbReference>
<feature type="compositionally biased region" description="Low complexity" evidence="5">
    <location>
        <begin position="544"/>
        <end position="556"/>
    </location>
</feature>
<dbReference type="PANTHER" id="PTHR30329">
    <property type="entry name" value="STATOR ELEMENT OF FLAGELLAR MOTOR COMPLEX"/>
    <property type="match status" value="1"/>
</dbReference>
<dbReference type="CDD" id="cd07185">
    <property type="entry name" value="OmpA_C-like"/>
    <property type="match status" value="1"/>
</dbReference>
<feature type="region of interest" description="Disordered" evidence="5">
    <location>
        <begin position="317"/>
        <end position="364"/>
    </location>
</feature>
<keyword evidence="8" id="KW-1185">Reference proteome</keyword>
<dbReference type="GO" id="GO:0009279">
    <property type="term" value="C:cell outer membrane"/>
    <property type="evidence" value="ECO:0007669"/>
    <property type="project" value="UniProtKB-SubCell"/>
</dbReference>
<evidence type="ECO:0000256" key="6">
    <source>
        <dbReference type="SAM" id="SignalP"/>
    </source>
</evidence>